<dbReference type="EMBL" id="CP087977">
    <property type="protein sequence ID" value="UUZ45702.1"/>
    <property type="molecule type" value="Genomic_DNA"/>
</dbReference>
<accession>A0AC61U787</accession>
<gene>
    <name evidence="1" type="ORF">LP422_06735</name>
</gene>
<evidence type="ECO:0000313" key="2">
    <source>
        <dbReference type="Proteomes" id="UP001059663"/>
    </source>
</evidence>
<reference evidence="1" key="1">
    <citation type="submission" date="2021-11" db="EMBL/GenBank/DDBJ databases">
        <title>Study of the species diversity of bacterial strains isolated from a unique natural object - Shulgan-Tash cave (Bashkiria).</title>
        <authorList>
            <person name="Sazanova A.L."/>
            <person name="Chirak E.R."/>
            <person name="Safronova V.I."/>
        </authorList>
    </citation>
    <scope>NUCLEOTIDE SEQUENCE</scope>
    <source>
        <strain evidence="1">P1</strain>
    </source>
</reference>
<proteinExistence type="predicted"/>
<dbReference type="Proteomes" id="UP001059663">
    <property type="component" value="Chromosome"/>
</dbReference>
<sequence>MLVLCLCGGIGVVALSDDESSSSSSTTTQTSTTDPTTSESSSTSVPPTSTTTSSTTTPTPSSSAPPTPAGSTANTNTSLKLPSDEVETQIAKGMKAYGHTKSDISCPTDLVLVAGRKAFCTAPVPGKSGTTSTVTVEVVWAANVGSDTRYYLSFHQPLS</sequence>
<protein>
    <submittedName>
        <fullName evidence="1">DUF4333 domain-containing protein</fullName>
    </submittedName>
</protein>
<evidence type="ECO:0000313" key="1">
    <source>
        <dbReference type="EMBL" id="UUZ45702.1"/>
    </source>
</evidence>
<name>A0AC61U787_9MICO</name>
<organism evidence="1 2">
    <name type="scientific">Janibacter limosus</name>
    <dbReference type="NCBI Taxonomy" id="53458"/>
    <lineage>
        <taxon>Bacteria</taxon>
        <taxon>Bacillati</taxon>
        <taxon>Actinomycetota</taxon>
        <taxon>Actinomycetes</taxon>
        <taxon>Micrococcales</taxon>
        <taxon>Intrasporangiaceae</taxon>
        <taxon>Janibacter</taxon>
    </lineage>
</organism>